<dbReference type="AlphaFoldDB" id="A0A813G3L6"/>
<evidence type="ECO:0000256" key="1">
    <source>
        <dbReference type="SAM" id="MobiDB-lite"/>
    </source>
</evidence>
<proteinExistence type="predicted"/>
<gene>
    <name evidence="2" type="ORF">PGLA1383_LOCUS38984</name>
</gene>
<protein>
    <submittedName>
        <fullName evidence="2">Uncharacterized protein</fullName>
    </submittedName>
</protein>
<feature type="compositionally biased region" description="Basic and acidic residues" evidence="1">
    <location>
        <begin position="91"/>
        <end position="110"/>
    </location>
</feature>
<feature type="region of interest" description="Disordered" evidence="1">
    <location>
        <begin position="1"/>
        <end position="129"/>
    </location>
</feature>
<name>A0A813G3L6_POLGL</name>
<evidence type="ECO:0000313" key="2">
    <source>
        <dbReference type="EMBL" id="CAE8621465.1"/>
    </source>
</evidence>
<reference evidence="2" key="1">
    <citation type="submission" date="2021-02" db="EMBL/GenBank/DDBJ databases">
        <authorList>
            <person name="Dougan E. K."/>
            <person name="Rhodes N."/>
            <person name="Thang M."/>
            <person name="Chan C."/>
        </authorList>
    </citation>
    <scope>NUCLEOTIDE SEQUENCE</scope>
</reference>
<evidence type="ECO:0000313" key="3">
    <source>
        <dbReference type="Proteomes" id="UP000654075"/>
    </source>
</evidence>
<dbReference type="EMBL" id="CAJNNV010027749">
    <property type="protein sequence ID" value="CAE8621465.1"/>
    <property type="molecule type" value="Genomic_DNA"/>
</dbReference>
<organism evidence="2 3">
    <name type="scientific">Polarella glacialis</name>
    <name type="common">Dinoflagellate</name>
    <dbReference type="NCBI Taxonomy" id="89957"/>
    <lineage>
        <taxon>Eukaryota</taxon>
        <taxon>Sar</taxon>
        <taxon>Alveolata</taxon>
        <taxon>Dinophyceae</taxon>
        <taxon>Suessiales</taxon>
        <taxon>Suessiaceae</taxon>
        <taxon>Polarella</taxon>
    </lineage>
</organism>
<dbReference type="Proteomes" id="UP000654075">
    <property type="component" value="Unassembled WGS sequence"/>
</dbReference>
<dbReference type="OrthoDB" id="434302at2759"/>
<sequence length="182" mass="19761">MDDAQETIGDHQEEAEEEGDFEEDAEGEEEGDQEEGDVVLEVPALPKHRLRLVKSEPECLCSSSSEPEQDAHPKSQRRVVLRAPGSGGLDHSPREPEEHASERLAARADEPSSGSRSGSGKRGRSCSPTFRAHHRAIAITETAMPTCVRALAKQRVRPANRIGGATAIRPVRFSIAPLVVLD</sequence>
<accession>A0A813G3L6</accession>
<comment type="caution">
    <text evidence="2">The sequence shown here is derived from an EMBL/GenBank/DDBJ whole genome shotgun (WGS) entry which is preliminary data.</text>
</comment>
<feature type="compositionally biased region" description="Acidic residues" evidence="1">
    <location>
        <begin position="13"/>
        <end position="38"/>
    </location>
</feature>
<keyword evidence="3" id="KW-1185">Reference proteome</keyword>